<protein>
    <submittedName>
        <fullName evidence="7">4-nitrophenol 2-monooxygenase, oxygenase component</fullName>
        <ecNumber evidence="7">1.14.13.29</ecNumber>
    </submittedName>
</protein>
<keyword evidence="1" id="KW-0285">Flavoprotein</keyword>
<dbReference type="Gene3D" id="1.20.140.10">
    <property type="entry name" value="Butyryl-CoA Dehydrogenase, subunit A, domain 3"/>
    <property type="match status" value="1"/>
</dbReference>
<feature type="binding site" evidence="4">
    <location>
        <position position="201"/>
    </location>
    <ligand>
        <name>FAD</name>
        <dbReference type="ChEBI" id="CHEBI:57692"/>
    </ligand>
</feature>
<dbReference type="EC" id="1.14.13.29" evidence="7"/>
<evidence type="ECO:0000256" key="4">
    <source>
        <dbReference type="PIRSR" id="PIRSR000331-2"/>
    </source>
</evidence>
<evidence type="ECO:0000256" key="3">
    <source>
        <dbReference type="ARBA" id="ARBA00023002"/>
    </source>
</evidence>
<dbReference type="Pfam" id="PF03241">
    <property type="entry name" value="HpaB"/>
    <property type="match status" value="1"/>
</dbReference>
<dbReference type="PIRSF" id="PIRSF500125">
    <property type="entry name" value="4_HPA_large"/>
    <property type="match status" value="1"/>
</dbReference>
<dbReference type="InterPro" id="IPR036250">
    <property type="entry name" value="AcylCo_DH-like_C"/>
</dbReference>
<dbReference type="InterPro" id="IPR046373">
    <property type="entry name" value="Acyl-CoA_Oxase/DH_mid-dom_sf"/>
</dbReference>
<evidence type="ECO:0000256" key="1">
    <source>
        <dbReference type="ARBA" id="ARBA00022630"/>
    </source>
</evidence>
<dbReference type="KEGG" id="sbae:DSM104329_03727"/>
<dbReference type="FunFam" id="1.10.3140.10:FF:000001">
    <property type="entry name" value="4-hydroxyphenylacetate 3-monooxygenase oxygenase component"/>
    <property type="match status" value="1"/>
</dbReference>
<dbReference type="SUPFAM" id="SSF47203">
    <property type="entry name" value="Acyl-CoA dehydrogenase C-terminal domain-like"/>
    <property type="match status" value="1"/>
</dbReference>
<dbReference type="Gene3D" id="2.40.110.10">
    <property type="entry name" value="Butyryl-CoA Dehydrogenase, subunit A, domain 2"/>
    <property type="match status" value="1"/>
</dbReference>
<dbReference type="RefSeq" id="WP_259311369.1">
    <property type="nucleotide sequence ID" value="NZ_CP087164.1"/>
</dbReference>
<dbReference type="Pfam" id="PF11794">
    <property type="entry name" value="HpaB_N"/>
    <property type="match status" value="1"/>
</dbReference>
<sequence length="521" mass="57920">MTQFDEPAASTTTQRQLPFTGDEYLESLRDGREVWIYGERVDDVTTHPAFRNSARSIARLYDAMHDPQYRDRLTAPTDTGNGGFTHPLFKVAHTRDDLRASRDAVRVWAELTFGWMGRTPDYKAALLGSLGADPDWYGGYAGNARAWYRDGQERILYLGHAIMQPPVDRHRPPDEVSDVYVHVEDETDNGLIVSGAKVVATGSPLTHHVFISHFGLPMRKKEYALIFMAPTNAPGVKFLSRASYELVAGRSASPFDYPLSSRLDENDSIIVFDRAEIPWESVLVYDIDRMNAFDAESGWESRALLQAATRMTVKLEFLAGLMSKALDIKGGGDARGIQAAFGEIIANRNIVAGLVDGGIESALPHNGGKSLVPNGEVMAAYAAIAPTLYRRVKEIVQTTVSSGLIYLNSNAVDFDTPEMRQYMDRFMRGTGGITAEERSKTMKLFWDAIGSEFGGRHELYELNYFGPPELNHLRCLWGAEEYGALAEWRELVDRCMGDYDLHGWTAPDLAGTADISAIRRG</sequence>
<dbReference type="PIRSF" id="PIRSF000331">
    <property type="entry name" value="HpaA_HpaB"/>
    <property type="match status" value="1"/>
</dbReference>
<keyword evidence="8" id="KW-1185">Reference proteome</keyword>
<dbReference type="GO" id="GO:0016627">
    <property type="term" value="F:oxidoreductase activity, acting on the CH-CH group of donors"/>
    <property type="evidence" value="ECO:0007669"/>
    <property type="project" value="InterPro"/>
</dbReference>
<dbReference type="Proteomes" id="UP001162834">
    <property type="component" value="Chromosome"/>
</dbReference>
<dbReference type="EMBL" id="CP087164">
    <property type="protein sequence ID" value="UGS37312.1"/>
    <property type="molecule type" value="Genomic_DNA"/>
</dbReference>
<keyword evidence="2 4" id="KW-0274">FAD</keyword>
<evidence type="ECO:0000313" key="7">
    <source>
        <dbReference type="EMBL" id="UGS37312.1"/>
    </source>
</evidence>
<dbReference type="PANTHER" id="PTHR36117">
    <property type="entry name" value="4-HYDROXYPHENYLACETATE 3-MONOOXYGENASE-RELATED"/>
    <property type="match status" value="1"/>
</dbReference>
<name>A0A9E6Y0C8_9ACTN</name>
<proteinExistence type="predicted"/>
<dbReference type="SUPFAM" id="SSF56645">
    <property type="entry name" value="Acyl-CoA dehydrogenase NM domain-like"/>
    <property type="match status" value="1"/>
</dbReference>
<dbReference type="InterPro" id="IPR004925">
    <property type="entry name" value="HpaB/PvcC/4-BUDH"/>
</dbReference>
<feature type="domain" description="HpaB/PvcC/4-BUDH N-terminal" evidence="6">
    <location>
        <begin position="20"/>
        <end position="284"/>
    </location>
</feature>
<evidence type="ECO:0000313" key="8">
    <source>
        <dbReference type="Proteomes" id="UP001162834"/>
    </source>
</evidence>
<dbReference type="Gene3D" id="1.10.3140.10">
    <property type="entry name" value="4-hydroxybutyryl-coa dehydratase, domain 1"/>
    <property type="match status" value="1"/>
</dbReference>
<reference evidence="7" key="1">
    <citation type="journal article" date="2022" name="Int. J. Syst. Evol. Microbiol.">
        <title>Pseudomonas aegrilactucae sp. nov. and Pseudomonas morbosilactucae sp. nov., pathogens causing bacterial rot of lettuce in Japan.</title>
        <authorList>
            <person name="Sawada H."/>
            <person name="Fujikawa T."/>
            <person name="Satou M."/>
        </authorList>
    </citation>
    <scope>NUCLEOTIDE SEQUENCE</scope>
    <source>
        <strain evidence="7">0166_1</strain>
    </source>
</reference>
<dbReference type="InterPro" id="IPR024674">
    <property type="entry name" value="HpaB/PvcC/4-BUDH_N"/>
</dbReference>
<feature type="domain" description="HpaB/PvcC/4-BUDH C-terminal" evidence="5">
    <location>
        <begin position="291"/>
        <end position="482"/>
    </location>
</feature>
<dbReference type="GO" id="GO:0018601">
    <property type="term" value="F:4-nitrophenol 2-monooxygenase activity"/>
    <property type="evidence" value="ECO:0007669"/>
    <property type="project" value="UniProtKB-EC"/>
</dbReference>
<accession>A0A9E6Y0C8</accession>
<gene>
    <name evidence="7" type="primary">nphA1_3</name>
    <name evidence="7" type="ORF">DSM104329_03727</name>
</gene>
<dbReference type="InterPro" id="IPR009100">
    <property type="entry name" value="AcylCoA_DH/oxidase_NM_dom_sf"/>
</dbReference>
<organism evidence="7 8">
    <name type="scientific">Capillimicrobium parvum</name>
    <dbReference type="NCBI Taxonomy" id="2884022"/>
    <lineage>
        <taxon>Bacteria</taxon>
        <taxon>Bacillati</taxon>
        <taxon>Actinomycetota</taxon>
        <taxon>Thermoleophilia</taxon>
        <taxon>Solirubrobacterales</taxon>
        <taxon>Capillimicrobiaceae</taxon>
        <taxon>Capillimicrobium</taxon>
    </lineage>
</organism>
<evidence type="ECO:0000259" key="5">
    <source>
        <dbReference type="Pfam" id="PF03241"/>
    </source>
</evidence>
<dbReference type="InterPro" id="IPR024719">
    <property type="entry name" value="HpaB/PvcC/4-BUDH_C"/>
</dbReference>
<feature type="binding site" evidence="4">
    <location>
        <begin position="160"/>
        <end position="162"/>
    </location>
    <ligand>
        <name>FAD</name>
        <dbReference type="ChEBI" id="CHEBI:57692"/>
    </ligand>
</feature>
<dbReference type="InterPro" id="IPR024677">
    <property type="entry name" value="HpaB/PvcC"/>
</dbReference>
<dbReference type="PANTHER" id="PTHR36117:SF3">
    <property type="entry name" value="4-HYDROXYPHENYLACETATE 3-MONOOXYGENASE-RELATED"/>
    <property type="match status" value="1"/>
</dbReference>
<evidence type="ECO:0000259" key="6">
    <source>
        <dbReference type="Pfam" id="PF11794"/>
    </source>
</evidence>
<evidence type="ECO:0000256" key="2">
    <source>
        <dbReference type="ARBA" id="ARBA00022827"/>
    </source>
</evidence>
<dbReference type="AlphaFoldDB" id="A0A9E6Y0C8"/>
<keyword evidence="3 7" id="KW-0560">Oxidoreductase</keyword>